<name>A0A0F4LJQ5_9LACO</name>
<keyword evidence="2" id="KW-0813">Transport</keyword>
<keyword evidence="4" id="KW-0762">Sugar transport</keyword>
<dbReference type="SUPFAM" id="SSF52728">
    <property type="entry name" value="PTS IIb component"/>
    <property type="match status" value="1"/>
</dbReference>
<evidence type="ECO:0000256" key="6">
    <source>
        <dbReference type="ARBA" id="ARBA00022683"/>
    </source>
</evidence>
<dbReference type="OrthoDB" id="9788818at2"/>
<keyword evidence="5" id="KW-0808">Transferase</keyword>
<dbReference type="HOGENOM" id="CLU_116175_2_0_9"/>
<dbReference type="RefSeq" id="WP_046324016.1">
    <property type="nucleotide sequence ID" value="NZ_JBHTMT010000009.1"/>
</dbReference>
<comment type="subcellular location">
    <subcellularLocation>
        <location evidence="1">Cytoplasm</location>
    </subcellularLocation>
</comment>
<dbReference type="InterPro" id="IPR004720">
    <property type="entry name" value="PTS_IIB_sorbose-sp"/>
</dbReference>
<comment type="caution">
    <text evidence="9">The sequence shown here is derived from an EMBL/GenBank/DDBJ whole genome shotgun (WGS) entry which is preliminary data.</text>
</comment>
<reference evidence="9 10" key="1">
    <citation type="submission" date="2015-01" db="EMBL/GenBank/DDBJ databases">
        <title>Comparative genomics of the lactic acid bacteria isolated from the honey bee gut.</title>
        <authorList>
            <person name="Ellegaard K.M."/>
            <person name="Tamarit D."/>
            <person name="Javelind E."/>
            <person name="Olofsson T."/>
            <person name="Andersson S.G."/>
            <person name="Vasquez A."/>
        </authorList>
    </citation>
    <scope>NUCLEOTIDE SEQUENCE [LARGE SCALE GENOMIC DNA]</scope>
    <source>
        <strain evidence="9 10">Hma8</strain>
    </source>
</reference>
<evidence type="ECO:0000313" key="9">
    <source>
        <dbReference type="EMBL" id="KJY58548.1"/>
    </source>
</evidence>
<dbReference type="AlphaFoldDB" id="A0A0F4LJQ5"/>
<accession>A0A0F4LJQ5</accession>
<dbReference type="Pfam" id="PF03830">
    <property type="entry name" value="PTSIIB_sorb"/>
    <property type="match status" value="1"/>
</dbReference>
<dbReference type="Proteomes" id="UP000033531">
    <property type="component" value="Unassembled WGS sequence"/>
</dbReference>
<gene>
    <name evidence="9" type="ORF">JF74_00500</name>
</gene>
<dbReference type="GO" id="GO:0016301">
    <property type="term" value="F:kinase activity"/>
    <property type="evidence" value="ECO:0007669"/>
    <property type="project" value="UniProtKB-KW"/>
</dbReference>
<feature type="domain" description="PTS EIIB type-4" evidence="8">
    <location>
        <begin position="1"/>
        <end position="156"/>
    </location>
</feature>
<dbReference type="GO" id="GO:0005737">
    <property type="term" value="C:cytoplasm"/>
    <property type="evidence" value="ECO:0007669"/>
    <property type="project" value="UniProtKB-SubCell"/>
</dbReference>
<evidence type="ECO:0000256" key="7">
    <source>
        <dbReference type="ARBA" id="ARBA00022777"/>
    </source>
</evidence>
<dbReference type="Gene3D" id="3.40.35.10">
    <property type="entry name" value="Phosphotransferase system, sorbose subfamily IIB component"/>
    <property type="match status" value="1"/>
</dbReference>
<evidence type="ECO:0000256" key="3">
    <source>
        <dbReference type="ARBA" id="ARBA00022490"/>
    </source>
</evidence>
<evidence type="ECO:0000256" key="4">
    <source>
        <dbReference type="ARBA" id="ARBA00022597"/>
    </source>
</evidence>
<evidence type="ECO:0000256" key="1">
    <source>
        <dbReference type="ARBA" id="ARBA00004496"/>
    </source>
</evidence>
<organism evidence="9 10">
    <name type="scientific">Lactobacillus melliventris</name>
    <dbReference type="NCBI Taxonomy" id="1218507"/>
    <lineage>
        <taxon>Bacteria</taxon>
        <taxon>Bacillati</taxon>
        <taxon>Bacillota</taxon>
        <taxon>Bacilli</taxon>
        <taxon>Lactobacillales</taxon>
        <taxon>Lactobacillaceae</taxon>
        <taxon>Lactobacillus</taxon>
    </lineage>
</organism>
<dbReference type="GO" id="GO:0008982">
    <property type="term" value="F:protein-N(PI)-phosphohistidine-sugar phosphotransferase activity"/>
    <property type="evidence" value="ECO:0007669"/>
    <property type="project" value="InterPro"/>
</dbReference>
<dbReference type="EMBL" id="JXLI01000003">
    <property type="protein sequence ID" value="KJY58548.1"/>
    <property type="molecule type" value="Genomic_DNA"/>
</dbReference>
<evidence type="ECO:0000259" key="8">
    <source>
        <dbReference type="PROSITE" id="PS51101"/>
    </source>
</evidence>
<keyword evidence="3" id="KW-0963">Cytoplasm</keyword>
<sequence length="156" mass="17529">MIKMLRVDYRLVHGQVAFAWTNFLSADAILLANDDVAKDDFRKRVLNLAKPNGVKLIFKSIADSLKAIKSGVTEKYKVFIVVENVQDAYEMAKGTDEIKLIDIGLVADRENTKNIAKSVYVNEKEIQQLTELENKGVEVVVKQAPTDRDVQFSSLV</sequence>
<evidence type="ECO:0000256" key="5">
    <source>
        <dbReference type="ARBA" id="ARBA00022679"/>
    </source>
</evidence>
<dbReference type="PROSITE" id="PS51101">
    <property type="entry name" value="PTS_EIIB_TYPE_4"/>
    <property type="match status" value="1"/>
</dbReference>
<protein>
    <submittedName>
        <fullName evidence="9">PTS Man IIB</fullName>
    </submittedName>
</protein>
<proteinExistence type="predicted"/>
<dbReference type="PATRIC" id="fig|1218507.3.peg.204"/>
<dbReference type="STRING" id="1218507.JF74_00500"/>
<dbReference type="InterPro" id="IPR036667">
    <property type="entry name" value="PTS_IIB_sorbose-sp_sf"/>
</dbReference>
<keyword evidence="7" id="KW-0418">Kinase</keyword>
<dbReference type="GO" id="GO:0009401">
    <property type="term" value="P:phosphoenolpyruvate-dependent sugar phosphotransferase system"/>
    <property type="evidence" value="ECO:0007669"/>
    <property type="project" value="UniProtKB-KW"/>
</dbReference>
<keyword evidence="6" id="KW-0598">Phosphotransferase system</keyword>
<evidence type="ECO:0000313" key="10">
    <source>
        <dbReference type="Proteomes" id="UP000033531"/>
    </source>
</evidence>
<evidence type="ECO:0000256" key="2">
    <source>
        <dbReference type="ARBA" id="ARBA00022448"/>
    </source>
</evidence>